<comment type="pathway">
    <text evidence="10">Amino-acid biosynthesis; L-methionine biosynthesis via de novo pathway; L-homoserine from L-aspartate: step 1/3.</text>
</comment>
<evidence type="ECO:0000256" key="3">
    <source>
        <dbReference type="ARBA" id="ARBA00022679"/>
    </source>
</evidence>
<dbReference type="Proteomes" id="UP000184240">
    <property type="component" value="Unassembled WGS sequence"/>
</dbReference>
<dbReference type="PIRSF" id="PIRSF000726">
    <property type="entry name" value="Asp_kin"/>
    <property type="match status" value="1"/>
</dbReference>
<organism evidence="13 14">
    <name type="scientific">Leeuwenhoekiella palythoae</name>
    <dbReference type="NCBI Taxonomy" id="573501"/>
    <lineage>
        <taxon>Bacteria</taxon>
        <taxon>Pseudomonadati</taxon>
        <taxon>Bacteroidota</taxon>
        <taxon>Flavobacteriia</taxon>
        <taxon>Flavobacteriales</taxon>
        <taxon>Flavobacteriaceae</taxon>
        <taxon>Leeuwenhoekiella</taxon>
    </lineage>
</organism>
<dbReference type="GO" id="GO:0004072">
    <property type="term" value="F:aspartate kinase activity"/>
    <property type="evidence" value="ECO:0007669"/>
    <property type="project" value="UniProtKB-EC"/>
</dbReference>
<comment type="similarity">
    <text evidence="2 9">Belongs to the aspartokinase family.</text>
</comment>
<dbReference type="Gene3D" id="3.40.1160.10">
    <property type="entry name" value="Acetylglutamate kinase-like"/>
    <property type="match status" value="1"/>
</dbReference>
<dbReference type="GO" id="GO:0005829">
    <property type="term" value="C:cytosol"/>
    <property type="evidence" value="ECO:0007669"/>
    <property type="project" value="TreeGrafter"/>
</dbReference>
<evidence type="ECO:0000256" key="4">
    <source>
        <dbReference type="ARBA" id="ARBA00022741"/>
    </source>
</evidence>
<dbReference type="GO" id="GO:0009088">
    <property type="term" value="P:threonine biosynthetic process"/>
    <property type="evidence" value="ECO:0007669"/>
    <property type="project" value="UniProtKB-UniPathway"/>
</dbReference>
<name>A0A1M5VGZ7_9FLAO</name>
<evidence type="ECO:0000256" key="10">
    <source>
        <dbReference type="RuleBase" id="RU004249"/>
    </source>
</evidence>
<keyword evidence="6 8" id="KW-0067">ATP-binding</keyword>
<feature type="binding site" evidence="8">
    <location>
        <position position="232"/>
    </location>
    <ligand>
        <name>ATP</name>
        <dbReference type="ChEBI" id="CHEBI:30616"/>
    </ligand>
</feature>
<dbReference type="NCBIfam" id="TIGR00657">
    <property type="entry name" value="asp_kinases"/>
    <property type="match status" value="1"/>
</dbReference>
<evidence type="ECO:0000256" key="6">
    <source>
        <dbReference type="ARBA" id="ARBA00022840"/>
    </source>
</evidence>
<evidence type="ECO:0000256" key="2">
    <source>
        <dbReference type="ARBA" id="ARBA00010122"/>
    </source>
</evidence>
<sequence>MGFQVYKFGGASVQNAEGVKNLVKVLEQTQVEDLVIVVSAMGKMTNALEDFVASYFDANAKTDTIETVEAFHHNIALELFENPSAPVFKQIQALLEELKGFLQRNKSPDYNFVYDQVVIYGELLSTTIVNAFLEKEGYRTTWHDVRDYLKTDTNYREGKVDWELTMRNLSRKLPKKGIQLTQGFIASDPNGFSTTLGREGSDYTAAIIAYCLNAERVTIWKDVPGVLSADPRYFEQATLLNFISYQEAIELAFYGASVIHPKTLQPLQRKEIPLFVKSFLNPEQPGTQVSVGTLIEPLIPCYIRKTDQVLIALSSLDFSFMAEENIGEIFKLLGMFKMKVDLIQNSAISFSVCVDNKYKNLDALVAKLRADFKVTVHENVSLYTLRHATDEALAKLEKDKEILLKQVMQNTVQLVSL</sequence>
<evidence type="ECO:0000313" key="15">
    <source>
        <dbReference type="Proteomes" id="UP000290037"/>
    </source>
</evidence>
<gene>
    <name evidence="12" type="ORF">DSM01_46</name>
    <name evidence="13" type="ORF">SAMN04487999_0753</name>
</gene>
<dbReference type="InterPro" id="IPR045865">
    <property type="entry name" value="ACT-like_dom_sf"/>
</dbReference>
<evidence type="ECO:0000256" key="5">
    <source>
        <dbReference type="ARBA" id="ARBA00022777"/>
    </source>
</evidence>
<evidence type="ECO:0000256" key="1">
    <source>
        <dbReference type="ARBA" id="ARBA00004766"/>
    </source>
</evidence>
<dbReference type="UniPathway" id="UPA00051">
    <property type="reaction ID" value="UER00462"/>
</dbReference>
<dbReference type="GO" id="GO:0005524">
    <property type="term" value="F:ATP binding"/>
    <property type="evidence" value="ECO:0007669"/>
    <property type="project" value="UniProtKB-KW"/>
</dbReference>
<accession>A0A1M5VGZ7</accession>
<dbReference type="RefSeq" id="WP_072980587.1">
    <property type="nucleotide sequence ID" value="NZ_FQXT01000002.1"/>
</dbReference>
<proteinExistence type="inferred from homology"/>
<reference evidence="13" key="1">
    <citation type="submission" date="2016-11" db="EMBL/GenBank/DDBJ databases">
        <authorList>
            <person name="Jaros S."/>
            <person name="Januszkiewicz K."/>
            <person name="Wedrychowicz H."/>
        </authorList>
    </citation>
    <scope>NUCLEOTIDE SEQUENCE [LARGE SCALE GENOMIC DNA]</scope>
    <source>
        <strain evidence="13">DSM 19859</strain>
    </source>
</reference>
<reference evidence="12 15" key="3">
    <citation type="submission" date="2018-07" db="EMBL/GenBank/DDBJ databases">
        <title>Leeuwenhoekiella genomics.</title>
        <authorList>
            <person name="Tahon G."/>
            <person name="Willems A."/>
        </authorList>
    </citation>
    <scope>NUCLEOTIDE SEQUENCE [LARGE SCALE GENOMIC DNA]</scope>
    <source>
        <strain evidence="12 15">LMG 24856</strain>
    </source>
</reference>
<dbReference type="PANTHER" id="PTHR21499:SF59">
    <property type="entry name" value="ASPARTOKINASE"/>
    <property type="match status" value="1"/>
</dbReference>
<dbReference type="Gene3D" id="3.30.70.260">
    <property type="match status" value="2"/>
</dbReference>
<dbReference type="GO" id="GO:0009090">
    <property type="term" value="P:homoserine biosynthetic process"/>
    <property type="evidence" value="ECO:0007669"/>
    <property type="project" value="TreeGrafter"/>
</dbReference>
<dbReference type="PANTHER" id="PTHR21499">
    <property type="entry name" value="ASPARTATE KINASE"/>
    <property type="match status" value="1"/>
</dbReference>
<dbReference type="UniPathway" id="UPA00050">
    <property type="reaction ID" value="UER00461"/>
</dbReference>
<evidence type="ECO:0000313" key="12">
    <source>
        <dbReference type="EMBL" id="RXG30911.1"/>
    </source>
</evidence>
<evidence type="ECO:0000256" key="9">
    <source>
        <dbReference type="RuleBase" id="RU003448"/>
    </source>
</evidence>
<dbReference type="OrthoDB" id="9799110at2"/>
<comment type="catalytic activity">
    <reaction evidence="7 9">
        <text>L-aspartate + ATP = 4-phospho-L-aspartate + ADP</text>
        <dbReference type="Rhea" id="RHEA:23776"/>
        <dbReference type="ChEBI" id="CHEBI:29991"/>
        <dbReference type="ChEBI" id="CHEBI:30616"/>
        <dbReference type="ChEBI" id="CHEBI:57535"/>
        <dbReference type="ChEBI" id="CHEBI:456216"/>
        <dbReference type="EC" id="2.7.2.4"/>
    </reaction>
</comment>
<dbReference type="AlphaFoldDB" id="A0A1M5VGZ7"/>
<evidence type="ECO:0000313" key="14">
    <source>
        <dbReference type="Proteomes" id="UP000184240"/>
    </source>
</evidence>
<evidence type="ECO:0000313" key="13">
    <source>
        <dbReference type="EMBL" id="SHH74481.1"/>
    </source>
</evidence>
<dbReference type="Proteomes" id="UP000290037">
    <property type="component" value="Unassembled WGS sequence"/>
</dbReference>
<protein>
    <recommendedName>
        <fullName evidence="9">Aspartokinase</fullName>
        <ecNumber evidence="9">2.7.2.4</ecNumber>
    </recommendedName>
</protein>
<dbReference type="CDD" id="cd04243">
    <property type="entry name" value="AAK_AK-HSDH-like"/>
    <property type="match status" value="1"/>
</dbReference>
<dbReference type="EC" id="2.7.2.4" evidence="9"/>
<dbReference type="STRING" id="573501.SAMN04487999_0753"/>
<feature type="binding site" evidence="8">
    <location>
        <position position="45"/>
    </location>
    <ligand>
        <name>substrate</name>
    </ligand>
</feature>
<keyword evidence="4 8" id="KW-0547">Nucleotide-binding</keyword>
<dbReference type="SUPFAM" id="SSF53633">
    <property type="entry name" value="Carbamate kinase-like"/>
    <property type="match status" value="1"/>
</dbReference>
<keyword evidence="3 9" id="KW-0808">Transferase</keyword>
<feature type="binding site" evidence="8">
    <location>
        <position position="122"/>
    </location>
    <ligand>
        <name>substrate</name>
    </ligand>
</feature>
<dbReference type="InterPro" id="IPR001048">
    <property type="entry name" value="Asp/Glu/Uridylate_kinase"/>
</dbReference>
<dbReference type="SUPFAM" id="SSF55021">
    <property type="entry name" value="ACT-like"/>
    <property type="match status" value="1"/>
</dbReference>
<dbReference type="InterPro" id="IPR042199">
    <property type="entry name" value="AsparK_Bifunc_asparK/hSer_DH"/>
</dbReference>
<feature type="binding site" evidence="8">
    <location>
        <begin position="7"/>
        <end position="10"/>
    </location>
    <ligand>
        <name>ATP</name>
        <dbReference type="ChEBI" id="CHEBI:30616"/>
    </ligand>
</feature>
<feature type="domain" description="Aspartate/glutamate/uridylate kinase" evidence="11">
    <location>
        <begin position="4"/>
        <end position="278"/>
    </location>
</feature>
<reference evidence="14" key="2">
    <citation type="submission" date="2016-11" db="EMBL/GenBank/DDBJ databases">
        <authorList>
            <person name="Varghese N."/>
            <person name="Submissions S."/>
        </authorList>
    </citation>
    <scope>NUCLEOTIDE SEQUENCE [LARGE SCALE GENOMIC DNA]</scope>
    <source>
        <strain evidence="14">DSM 19859</strain>
    </source>
</reference>
<dbReference type="InterPro" id="IPR005260">
    <property type="entry name" value="Asp_kin_monofn"/>
</dbReference>
<dbReference type="UniPathway" id="UPA00034">
    <property type="reaction ID" value="UER00015"/>
</dbReference>
<dbReference type="GO" id="GO:0009089">
    <property type="term" value="P:lysine biosynthetic process via diaminopimelate"/>
    <property type="evidence" value="ECO:0007669"/>
    <property type="project" value="UniProtKB-UniPathway"/>
</dbReference>
<dbReference type="EMBL" id="FQXT01000002">
    <property type="protein sequence ID" value="SHH74481.1"/>
    <property type="molecule type" value="Genomic_DNA"/>
</dbReference>
<dbReference type="EMBL" id="QOVN01000001">
    <property type="protein sequence ID" value="RXG30911.1"/>
    <property type="molecule type" value="Genomic_DNA"/>
</dbReference>
<keyword evidence="5 9" id="KW-0418">Kinase</keyword>
<comment type="pathway">
    <text evidence="10">Amino-acid biosynthesis; L-threonine biosynthesis; L-threonine from L-aspartate: step 1/5.</text>
</comment>
<keyword evidence="15" id="KW-1185">Reference proteome</keyword>
<dbReference type="InterPro" id="IPR036393">
    <property type="entry name" value="AceGlu_kinase-like_sf"/>
</dbReference>
<dbReference type="InterPro" id="IPR001341">
    <property type="entry name" value="Asp_kinase"/>
</dbReference>
<comment type="pathway">
    <text evidence="1 10">Amino-acid biosynthesis; L-lysine biosynthesis via DAP pathway; (S)-tetrahydrodipicolinate from L-aspartate: step 1/4.</text>
</comment>
<dbReference type="Gene3D" id="1.20.120.1320">
    <property type="entry name" value="Aspartokinase, catalytic domain"/>
    <property type="match status" value="1"/>
</dbReference>
<dbReference type="Pfam" id="PF00696">
    <property type="entry name" value="AA_kinase"/>
    <property type="match status" value="1"/>
</dbReference>
<evidence type="ECO:0000259" key="11">
    <source>
        <dbReference type="Pfam" id="PF00696"/>
    </source>
</evidence>
<evidence type="ECO:0000256" key="7">
    <source>
        <dbReference type="ARBA" id="ARBA00047872"/>
    </source>
</evidence>
<keyword evidence="10" id="KW-0028">Amino-acid biosynthesis</keyword>
<evidence type="ECO:0000256" key="8">
    <source>
        <dbReference type="PIRSR" id="PIRSR000726-1"/>
    </source>
</evidence>